<gene>
    <name evidence="2" type="ORF">AVDCRST_MAG68-4460</name>
</gene>
<feature type="non-terminal residue" evidence="2">
    <location>
        <position position="1"/>
    </location>
</feature>
<protein>
    <submittedName>
        <fullName evidence="2">Uncharacterized protein</fullName>
    </submittedName>
</protein>
<feature type="compositionally biased region" description="Basic residues" evidence="1">
    <location>
        <begin position="1"/>
        <end position="10"/>
    </location>
</feature>
<name>A0A6J4MEG3_9BACT</name>
<dbReference type="AlphaFoldDB" id="A0A6J4MEG3"/>
<sequence length="48" mass="5408">GCGPRKRRGSHRDTEARRRSRLRAFVLSAGMRRATREALKPEPPGPPL</sequence>
<evidence type="ECO:0000256" key="1">
    <source>
        <dbReference type="SAM" id="MobiDB-lite"/>
    </source>
</evidence>
<dbReference type="EMBL" id="CADCTW010000187">
    <property type="protein sequence ID" value="CAA9356355.1"/>
    <property type="molecule type" value="Genomic_DNA"/>
</dbReference>
<proteinExistence type="predicted"/>
<accession>A0A6J4MEG3</accession>
<organism evidence="2">
    <name type="scientific">uncultured Gemmatimonadota bacterium</name>
    <dbReference type="NCBI Taxonomy" id="203437"/>
    <lineage>
        <taxon>Bacteria</taxon>
        <taxon>Pseudomonadati</taxon>
        <taxon>Gemmatimonadota</taxon>
        <taxon>environmental samples</taxon>
    </lineage>
</organism>
<feature type="non-terminal residue" evidence="2">
    <location>
        <position position="48"/>
    </location>
</feature>
<feature type="region of interest" description="Disordered" evidence="1">
    <location>
        <begin position="1"/>
        <end position="20"/>
    </location>
</feature>
<reference evidence="2" key="1">
    <citation type="submission" date="2020-02" db="EMBL/GenBank/DDBJ databases">
        <authorList>
            <person name="Meier V. D."/>
        </authorList>
    </citation>
    <scope>NUCLEOTIDE SEQUENCE</scope>
    <source>
        <strain evidence="2">AVDCRST_MAG68</strain>
    </source>
</reference>
<evidence type="ECO:0000313" key="2">
    <source>
        <dbReference type="EMBL" id="CAA9356355.1"/>
    </source>
</evidence>